<dbReference type="Proteomes" id="UP000594129">
    <property type="component" value="Segment"/>
</dbReference>
<sequence length="162" mass="18953">MSNTGYKAMLRDRVPYVVNLALLWCNSKGSWINHVYETQIAIYVNKKDRNDATRHVLGLKKHNKGFNFHESIDWGNLSADDKTKWKDIEAWVTWFQVHHMYIKYICDCALAKGEKVDTIKESVKKYLSSSVDPSLWDKLVTFLINNLVYELFPLYFNTPSNV</sequence>
<name>A0A7M1RUF6_9CAUD</name>
<accession>A0A7M1RUF6</accession>
<reference evidence="1 2" key="1">
    <citation type="submission" date="2020-07" db="EMBL/GenBank/DDBJ databases">
        <title>Taxonomic proposal: Crassvirales, a new order of highly abundant and diverse bacterial viruses.</title>
        <authorList>
            <person name="Shkoporov A.N."/>
            <person name="Stockdale S.R."/>
            <person name="Guerin E."/>
            <person name="Ross R.P."/>
            <person name="Hill C."/>
        </authorList>
    </citation>
    <scope>NUCLEOTIDE SEQUENCE [LARGE SCALE GENOMIC DNA]</scope>
</reference>
<evidence type="ECO:0000313" key="1">
    <source>
        <dbReference type="EMBL" id="QOR57774.1"/>
    </source>
</evidence>
<dbReference type="EMBL" id="MT774409">
    <property type="protein sequence ID" value="QOR57774.1"/>
    <property type="molecule type" value="Genomic_DNA"/>
</dbReference>
<keyword evidence="2" id="KW-1185">Reference proteome</keyword>
<dbReference type="GeneID" id="65131933"/>
<organism evidence="1 2">
    <name type="scientific">uncultured phage cr131_1</name>
    <dbReference type="NCBI Taxonomy" id="2772093"/>
    <lineage>
        <taxon>Viruses</taxon>
        <taxon>Duplodnaviria</taxon>
        <taxon>Heunggongvirae</taxon>
        <taxon>Uroviricota</taxon>
        <taxon>Caudoviricetes</taxon>
        <taxon>Crassvirales</taxon>
        <taxon>Suoliviridae</taxon>
        <taxon>Oafivirinae</taxon>
        <taxon>Cacepaovirus</taxon>
        <taxon>Cacepaovirus simiae</taxon>
    </lineage>
</organism>
<dbReference type="KEGG" id="vg:65131933"/>
<evidence type="ECO:0000313" key="2">
    <source>
        <dbReference type="Proteomes" id="UP000594129"/>
    </source>
</evidence>
<protein>
    <submittedName>
        <fullName evidence="1">Uncharacterized protein</fullName>
    </submittedName>
</protein>
<proteinExistence type="predicted"/>
<dbReference type="RefSeq" id="YP_010113414.1">
    <property type="nucleotide sequence ID" value="NC_055902.1"/>
</dbReference>